<evidence type="ECO:0000259" key="14">
    <source>
        <dbReference type="SMART" id="SM01016"/>
    </source>
</evidence>
<dbReference type="InterPro" id="IPR001278">
    <property type="entry name" value="Arg-tRNA-ligase"/>
</dbReference>
<dbReference type="PRINTS" id="PR01038">
    <property type="entry name" value="TRNASYNTHARG"/>
</dbReference>
<dbReference type="GO" id="GO:0005524">
    <property type="term" value="F:ATP binding"/>
    <property type="evidence" value="ECO:0007669"/>
    <property type="project" value="UniProtKB-UniRule"/>
</dbReference>
<comment type="subcellular location">
    <subcellularLocation>
        <location evidence="1 11">Cytoplasm</location>
    </subcellularLocation>
</comment>
<dbReference type="Proteomes" id="UP000182798">
    <property type="component" value="Unassembled WGS sequence"/>
</dbReference>
<evidence type="ECO:0000256" key="10">
    <source>
        <dbReference type="ARBA" id="ARBA00049339"/>
    </source>
</evidence>
<evidence type="ECO:0000256" key="11">
    <source>
        <dbReference type="HAMAP-Rule" id="MF_00123"/>
    </source>
</evidence>
<dbReference type="SMART" id="SM00836">
    <property type="entry name" value="DALR_1"/>
    <property type="match status" value="1"/>
</dbReference>
<dbReference type="SUPFAM" id="SSF47323">
    <property type="entry name" value="Anticodon-binding domain of a subclass of class I aminoacyl-tRNA synthetases"/>
    <property type="match status" value="1"/>
</dbReference>
<keyword evidence="9 11" id="KW-0030">Aminoacyl-tRNA synthetase</keyword>
<dbReference type="InterPro" id="IPR008909">
    <property type="entry name" value="DALR_anticod-bd"/>
</dbReference>
<dbReference type="InterPro" id="IPR001412">
    <property type="entry name" value="aa-tRNA-synth_I_CS"/>
</dbReference>
<keyword evidence="5 11" id="KW-0436">Ligase</keyword>
<keyword evidence="8 11" id="KW-0648">Protein biosynthesis</keyword>
<dbReference type="GO" id="GO:0004814">
    <property type="term" value="F:arginine-tRNA ligase activity"/>
    <property type="evidence" value="ECO:0007669"/>
    <property type="project" value="UniProtKB-UniRule"/>
</dbReference>
<feature type="short sequence motif" description="'HIGH' region" evidence="11">
    <location>
        <begin position="127"/>
        <end position="137"/>
    </location>
</feature>
<evidence type="ECO:0000313" key="15">
    <source>
        <dbReference type="EMBL" id="OIR25003.1"/>
    </source>
</evidence>
<dbReference type="FunFam" id="1.10.730.10:FF:000008">
    <property type="entry name" value="Arginine--tRNA ligase"/>
    <property type="match status" value="1"/>
</dbReference>
<dbReference type="GO" id="GO:0005737">
    <property type="term" value="C:cytoplasm"/>
    <property type="evidence" value="ECO:0007669"/>
    <property type="project" value="UniProtKB-SubCell"/>
</dbReference>
<evidence type="ECO:0000256" key="7">
    <source>
        <dbReference type="ARBA" id="ARBA00022840"/>
    </source>
</evidence>
<gene>
    <name evidence="11" type="primary">argS</name>
    <name evidence="15" type="ORF">BGC33_12390</name>
</gene>
<comment type="caution">
    <text evidence="15">The sequence shown here is derived from an EMBL/GenBank/DDBJ whole genome shotgun (WGS) entry which is preliminary data.</text>
</comment>
<dbReference type="Gene3D" id="1.10.730.10">
    <property type="entry name" value="Isoleucyl-tRNA Synthetase, Domain 1"/>
    <property type="match status" value="1"/>
</dbReference>
<dbReference type="PANTHER" id="PTHR11956">
    <property type="entry name" value="ARGINYL-TRNA SYNTHETASE"/>
    <property type="match status" value="1"/>
</dbReference>
<dbReference type="GO" id="GO:0006420">
    <property type="term" value="P:arginyl-tRNA aminoacylation"/>
    <property type="evidence" value="ECO:0007669"/>
    <property type="project" value="UniProtKB-UniRule"/>
</dbReference>
<dbReference type="AlphaFoldDB" id="A0A1J5TVZ2"/>
<dbReference type="FunFam" id="3.30.1360.70:FF:000003">
    <property type="entry name" value="Arginine--tRNA ligase"/>
    <property type="match status" value="1"/>
</dbReference>
<sequence>MKQELQTLLKQALTVLVDKGVLESVPEAVRLDHSKDKTQGDFASNIAMVLSKQAQCTPRVLAEQIKANFPDTSAVDKIEIAGPGFINFFMSQGSNASVVNRIIEQGADYGLSNVGEGQRVLLEFVSANPTGPLHVGHGRGAAYGASVANLLRAIGFAVDNEYYVNDAGRQMDILATSVYLRYVETDKFPDNGYQGDYIFDIAKKIRGVEKKDIFAGVCQDEKEGGDKEKHIDGLIANCKSQLGGDYKKIFDLAINDILSGIKTDLAEFGVEYQQWFCEQSLVDSGLSEKTVKKLQDSGQIYEKAGALWFKTTDFGDDLDRVVVRDNGMHTYFSSDIAYHLEKFERGYDKIINIWGADHHGYIARVKASIKALNHNPDKLEILLVQFAHLYRDGVKIPMSTRSGSFVTLKELCEEVGNDAARFFYILRKSEQSMDFDLNLAKSKSNENPVFYVQYAHARICSVMDKAQDSGQADLALLNDKYEQTLIKQLSRYADTIKNAALNYEPHVVAYYLRDLASDFHSYYNNCDFLIEDKNLQASRLQLIKATKQVLANGLGLLGVSAPDKM</sequence>
<dbReference type="Pfam" id="PF00750">
    <property type="entry name" value="tRNA-synt_1d"/>
    <property type="match status" value="1"/>
</dbReference>
<organism evidence="15 16">
    <name type="scientific">Bathymodiolus thermophilus thioautotrophic gill symbiont</name>
    <dbReference type="NCBI Taxonomy" id="2360"/>
    <lineage>
        <taxon>Bacteria</taxon>
        <taxon>Pseudomonadati</taxon>
        <taxon>Pseudomonadota</taxon>
        <taxon>Gammaproteobacteria</taxon>
        <taxon>sulfur-oxidizing symbionts</taxon>
    </lineage>
</organism>
<dbReference type="InterPro" id="IPR009080">
    <property type="entry name" value="tRNAsynth_Ia_anticodon-bd"/>
</dbReference>
<dbReference type="OrthoDB" id="9803211at2"/>
<evidence type="ECO:0000256" key="1">
    <source>
        <dbReference type="ARBA" id="ARBA00004496"/>
    </source>
</evidence>
<keyword evidence="7 11" id="KW-0067">ATP-binding</keyword>
<evidence type="ECO:0000256" key="12">
    <source>
        <dbReference type="RuleBase" id="RU363038"/>
    </source>
</evidence>
<evidence type="ECO:0000313" key="16">
    <source>
        <dbReference type="Proteomes" id="UP000182798"/>
    </source>
</evidence>
<evidence type="ECO:0000256" key="2">
    <source>
        <dbReference type="ARBA" id="ARBA00005594"/>
    </source>
</evidence>
<dbReference type="CDD" id="cd07956">
    <property type="entry name" value="Anticodon_Ia_Arg"/>
    <property type="match status" value="1"/>
</dbReference>
<proteinExistence type="inferred from homology"/>
<feature type="domain" description="Arginyl tRNA synthetase N-terminal" evidence="14">
    <location>
        <begin position="3"/>
        <end position="90"/>
    </location>
</feature>
<dbReference type="InterPro" id="IPR035684">
    <property type="entry name" value="ArgRS_core"/>
</dbReference>
<accession>A0A1J5TVZ2</accession>
<dbReference type="EMBL" id="MIQH01000442">
    <property type="protein sequence ID" value="OIR25003.1"/>
    <property type="molecule type" value="Genomic_DNA"/>
</dbReference>
<keyword evidence="4 11" id="KW-0963">Cytoplasm</keyword>
<dbReference type="InterPro" id="IPR036695">
    <property type="entry name" value="Arg-tRNA-synth_N_sf"/>
</dbReference>
<evidence type="ECO:0000256" key="9">
    <source>
        <dbReference type="ARBA" id="ARBA00023146"/>
    </source>
</evidence>
<dbReference type="Pfam" id="PF03485">
    <property type="entry name" value="Arg_tRNA_synt_N"/>
    <property type="match status" value="1"/>
</dbReference>
<feature type="domain" description="DALR anticodon binding" evidence="13">
    <location>
        <begin position="452"/>
        <end position="565"/>
    </location>
</feature>
<evidence type="ECO:0000256" key="6">
    <source>
        <dbReference type="ARBA" id="ARBA00022741"/>
    </source>
</evidence>
<dbReference type="PANTHER" id="PTHR11956:SF5">
    <property type="entry name" value="ARGININE--TRNA LIGASE, CYTOPLASMIC"/>
    <property type="match status" value="1"/>
</dbReference>
<dbReference type="InterPro" id="IPR014729">
    <property type="entry name" value="Rossmann-like_a/b/a_fold"/>
</dbReference>
<evidence type="ECO:0000256" key="5">
    <source>
        <dbReference type="ARBA" id="ARBA00022598"/>
    </source>
</evidence>
<comment type="subunit">
    <text evidence="3 11">Monomer.</text>
</comment>
<dbReference type="EC" id="6.1.1.19" evidence="11"/>
<comment type="similarity">
    <text evidence="2 11 12">Belongs to the class-I aminoacyl-tRNA synthetase family.</text>
</comment>
<dbReference type="NCBIfam" id="TIGR00456">
    <property type="entry name" value="argS"/>
    <property type="match status" value="1"/>
</dbReference>
<dbReference type="Gene3D" id="3.30.1360.70">
    <property type="entry name" value="Arginyl tRNA synthetase N-terminal domain"/>
    <property type="match status" value="1"/>
</dbReference>
<comment type="catalytic activity">
    <reaction evidence="10 11">
        <text>tRNA(Arg) + L-arginine + ATP = L-arginyl-tRNA(Arg) + AMP + diphosphate</text>
        <dbReference type="Rhea" id="RHEA:20301"/>
        <dbReference type="Rhea" id="RHEA-COMP:9658"/>
        <dbReference type="Rhea" id="RHEA-COMP:9673"/>
        <dbReference type="ChEBI" id="CHEBI:30616"/>
        <dbReference type="ChEBI" id="CHEBI:32682"/>
        <dbReference type="ChEBI" id="CHEBI:33019"/>
        <dbReference type="ChEBI" id="CHEBI:78442"/>
        <dbReference type="ChEBI" id="CHEBI:78513"/>
        <dbReference type="ChEBI" id="CHEBI:456215"/>
        <dbReference type="EC" id="6.1.1.19"/>
    </reaction>
</comment>
<name>A0A1J5TVZ2_9GAMM</name>
<dbReference type="CDD" id="cd00671">
    <property type="entry name" value="ArgRS_core"/>
    <property type="match status" value="1"/>
</dbReference>
<dbReference type="SMART" id="SM01016">
    <property type="entry name" value="Arg_tRNA_synt_N"/>
    <property type="match status" value="1"/>
</dbReference>
<dbReference type="InterPro" id="IPR005148">
    <property type="entry name" value="Arg-tRNA-synth_N"/>
</dbReference>
<evidence type="ECO:0000259" key="13">
    <source>
        <dbReference type="SMART" id="SM00836"/>
    </source>
</evidence>
<keyword evidence="6 11" id="KW-0547">Nucleotide-binding</keyword>
<evidence type="ECO:0000256" key="3">
    <source>
        <dbReference type="ARBA" id="ARBA00011245"/>
    </source>
</evidence>
<dbReference type="RefSeq" id="WP_071563959.1">
    <property type="nucleotide sequence ID" value="NZ_MIQH01000442.1"/>
</dbReference>
<dbReference type="Gene3D" id="3.40.50.620">
    <property type="entry name" value="HUPs"/>
    <property type="match status" value="1"/>
</dbReference>
<dbReference type="Pfam" id="PF05746">
    <property type="entry name" value="DALR_1"/>
    <property type="match status" value="1"/>
</dbReference>
<dbReference type="PROSITE" id="PS00178">
    <property type="entry name" value="AA_TRNA_LIGASE_I"/>
    <property type="match status" value="1"/>
</dbReference>
<dbReference type="SUPFAM" id="SSF52374">
    <property type="entry name" value="Nucleotidylyl transferase"/>
    <property type="match status" value="1"/>
</dbReference>
<dbReference type="SUPFAM" id="SSF55190">
    <property type="entry name" value="Arginyl-tRNA synthetase (ArgRS), N-terminal 'additional' domain"/>
    <property type="match status" value="1"/>
</dbReference>
<dbReference type="FunFam" id="3.40.50.620:FF:000062">
    <property type="entry name" value="Arginine--tRNA ligase"/>
    <property type="match status" value="1"/>
</dbReference>
<evidence type="ECO:0000256" key="4">
    <source>
        <dbReference type="ARBA" id="ARBA00022490"/>
    </source>
</evidence>
<protein>
    <recommendedName>
        <fullName evidence="11">Arginine--tRNA ligase</fullName>
        <ecNumber evidence="11">6.1.1.19</ecNumber>
    </recommendedName>
    <alternativeName>
        <fullName evidence="11">Arginyl-tRNA synthetase</fullName>
        <shortName evidence="11">ArgRS</shortName>
    </alternativeName>
</protein>
<dbReference type="HAMAP" id="MF_00123">
    <property type="entry name" value="Arg_tRNA_synth"/>
    <property type="match status" value="1"/>
</dbReference>
<evidence type="ECO:0000256" key="8">
    <source>
        <dbReference type="ARBA" id="ARBA00022917"/>
    </source>
</evidence>
<reference evidence="16" key="1">
    <citation type="submission" date="2016-09" db="EMBL/GenBank/DDBJ databases">
        <title>Genome Sequence of Bathymodiolus thermophilus sulfur-oxidizing gill endosymbiont.</title>
        <authorList>
            <person name="Ponnudurai R."/>
            <person name="Kleiner M."/>
            <person name="Sayavedra L."/>
            <person name="Thuermer A."/>
            <person name="Felbeck H."/>
            <person name="Schlueter R."/>
            <person name="Schweder T."/>
            <person name="Markert S."/>
        </authorList>
    </citation>
    <scope>NUCLEOTIDE SEQUENCE [LARGE SCALE GENOMIC DNA]</scope>
    <source>
        <strain evidence="16">BAT/CrabSpa'14</strain>
    </source>
</reference>